<dbReference type="GO" id="GO:0005685">
    <property type="term" value="C:U1 snRNP"/>
    <property type="evidence" value="ECO:0007669"/>
    <property type="project" value="TreeGrafter"/>
</dbReference>
<feature type="region of interest" description="Disordered" evidence="2">
    <location>
        <begin position="103"/>
        <end position="132"/>
    </location>
</feature>
<evidence type="ECO:0000259" key="4">
    <source>
        <dbReference type="PROSITE" id="PS51676"/>
    </source>
</evidence>
<dbReference type="AlphaFoldDB" id="A0A6P6WDG7"/>
<organism evidence="5 6">
    <name type="scientific">Coffea arabica</name>
    <name type="common">Arabian coffee</name>
    <dbReference type="NCBI Taxonomy" id="13443"/>
    <lineage>
        <taxon>Eukaryota</taxon>
        <taxon>Viridiplantae</taxon>
        <taxon>Streptophyta</taxon>
        <taxon>Embryophyta</taxon>
        <taxon>Tracheophyta</taxon>
        <taxon>Spermatophyta</taxon>
        <taxon>Magnoliopsida</taxon>
        <taxon>eudicotyledons</taxon>
        <taxon>Gunneridae</taxon>
        <taxon>Pentapetalae</taxon>
        <taxon>asterids</taxon>
        <taxon>lamiids</taxon>
        <taxon>Gentianales</taxon>
        <taxon>Rubiaceae</taxon>
        <taxon>Ixoroideae</taxon>
        <taxon>Gardenieae complex</taxon>
        <taxon>Bertiereae - Coffeeae clade</taxon>
        <taxon>Coffeeae</taxon>
        <taxon>Coffea</taxon>
    </lineage>
</organism>
<name>A0A6P6WDG7_COFAR</name>
<dbReference type="InterPro" id="IPR036517">
    <property type="entry name" value="FF_domain_sf"/>
</dbReference>
<evidence type="ECO:0000313" key="7">
    <source>
        <dbReference type="RefSeq" id="XP_027112667.2"/>
    </source>
</evidence>
<dbReference type="GO" id="GO:0070063">
    <property type="term" value="F:RNA polymerase binding"/>
    <property type="evidence" value="ECO:0007669"/>
    <property type="project" value="UniProtKB-ARBA"/>
</dbReference>
<feature type="compositionally biased region" description="Basic and acidic residues" evidence="2">
    <location>
        <begin position="882"/>
        <end position="922"/>
    </location>
</feature>
<dbReference type="GO" id="GO:0071004">
    <property type="term" value="C:U2-type prespliceosome"/>
    <property type="evidence" value="ECO:0007669"/>
    <property type="project" value="TreeGrafter"/>
</dbReference>
<dbReference type="RefSeq" id="XP_027112666.2">
    <property type="nucleotide sequence ID" value="XM_027256865.2"/>
</dbReference>
<dbReference type="Gene3D" id="1.10.10.440">
    <property type="entry name" value="FF domain"/>
    <property type="match status" value="4"/>
</dbReference>
<feature type="coiled-coil region" evidence="1">
    <location>
        <begin position="636"/>
        <end position="666"/>
    </location>
</feature>
<keyword evidence="5" id="KW-1185">Reference proteome</keyword>
<dbReference type="PROSITE" id="PS51676">
    <property type="entry name" value="FF"/>
    <property type="match status" value="4"/>
</dbReference>
<dbReference type="RefSeq" id="XP_027112667.2">
    <property type="nucleotide sequence ID" value="XM_027256866.2"/>
</dbReference>
<feature type="region of interest" description="Disordered" evidence="2">
    <location>
        <begin position="502"/>
        <end position="523"/>
    </location>
</feature>
<dbReference type="PANTHER" id="PTHR11864:SF0">
    <property type="entry name" value="PRP40 PRE-MRNA PROCESSING FACTOR 40 HOMOLOG A (YEAST)"/>
    <property type="match status" value="1"/>
</dbReference>
<feature type="region of interest" description="Disordered" evidence="2">
    <location>
        <begin position="415"/>
        <end position="443"/>
    </location>
</feature>
<dbReference type="PROSITE" id="PS50020">
    <property type="entry name" value="WW_DOMAIN_2"/>
    <property type="match status" value="2"/>
</dbReference>
<feature type="compositionally biased region" description="Basic and acidic residues" evidence="2">
    <location>
        <begin position="980"/>
        <end position="1005"/>
    </location>
</feature>
<evidence type="ECO:0000259" key="3">
    <source>
        <dbReference type="PROSITE" id="PS50020"/>
    </source>
</evidence>
<feature type="domain" description="FF" evidence="4">
    <location>
        <begin position="453"/>
        <end position="507"/>
    </location>
</feature>
<dbReference type="PROSITE" id="PS01159">
    <property type="entry name" value="WW_DOMAIN_1"/>
    <property type="match status" value="1"/>
</dbReference>
<dbReference type="SUPFAM" id="SSF51045">
    <property type="entry name" value="WW domain"/>
    <property type="match status" value="2"/>
</dbReference>
<feature type="region of interest" description="Disordered" evidence="2">
    <location>
        <begin position="1"/>
        <end position="40"/>
    </location>
</feature>
<dbReference type="OrthoDB" id="1731111at2759"/>
<sequence>MANNSQYTGMQPHRPPLIGSLGPPQSALPSMPLQYRAVPPPQQTQPYVALAPQPFLGHANVRMPPPPLPPAPQIQFHQPMHQLPLIPPPAGEGLPQAQARPLQDFQQSGPPTPVPGQPQQSTQISNNYMPGFGGPRMPLSSSNTQINVDPASQHQPMSQTTLLNFPAEGQAWLSNGNQGTKPITPVQQTQEPCASAANPEITSKPDLGEKVSLLWIEHTARNGKKYYYNRLTRLSTWEKPLALMTPIERADASTDWREYTSPDGRKYYYNRVTKQSKWRIPDEVKLARERVNLDSLNKTQERKDASSQDSAAVSTSEVNASSSSIEASIFPAQPAVSSPNPVAPIVTEQSLVTPESSIPAAEVSPVAMDDVDMQTSLESHTPFVAVLDKDAVSVALETTVRTPVSSCAVLSAPDTSVAGVSPGNSEEAKKDIKDSARSEEKTVEQGPLVYENKLEAKNAFKALLETENVGSDWTWDQAMRVIINDRRYGALKSLGERKQTFNEFASQKKKQEAEERRARQKKAREDFKKMLEESKELTPSIRWSKAISIFEDDERFKAVERAKDREDLFENYKEELEKKERAKAMEEQKRNRVEYLEFLKSCDFIKASSQWRKVQDRLEADERCSRLEKIDRLEIFQEYIRDLEKEEEEQLKLRREEQRKAERKNRDEFRKLMEEHVAAGILTAKTLWRDYCIQVKDSPAYLAVSSNSSGSTAKELFDDVSEELVKKYLDDKAQIRDAVDIREISLTSSSTLDDFKAAIAKDVGSPVSDVNLKLVFDELLERAREKEEKEAKRRKRLADDLYQFLHGSKEISISSRWEDWKQLIEHRFIGEESFLQETFEKFIMEQKEKAKEKERKHREDKARKDKDRRYREKKKEKHRRDKEKVVESRKGKERPKSDGTDSDRTESHSFEERERSGRDRDSKHRKRHSSDNTSLDENEKDRPRNSHRHSDERKKLKRVELHSRTPEIASDSQYKKQRRDHRDSYRSGDHDEYRGGEIDEDGEVR</sequence>
<evidence type="ECO:0000313" key="6">
    <source>
        <dbReference type="RefSeq" id="XP_027112666.2"/>
    </source>
</evidence>
<evidence type="ECO:0000313" key="5">
    <source>
        <dbReference type="Proteomes" id="UP001652660"/>
    </source>
</evidence>
<dbReference type="GO" id="GO:0045292">
    <property type="term" value="P:mRNA cis splicing, via spliceosome"/>
    <property type="evidence" value="ECO:0007669"/>
    <property type="project" value="InterPro"/>
</dbReference>
<dbReference type="CDD" id="cd00201">
    <property type="entry name" value="WW"/>
    <property type="match status" value="2"/>
</dbReference>
<reference evidence="5" key="1">
    <citation type="journal article" date="2025" name="Foods">
        <title>Unveiling the Microbial Signatures of Arabica Coffee Cherries: Insights into Ripeness Specific Diversity, Functional Traits, and Implications for Quality and Safety.</title>
        <authorList>
            <consortium name="RefSeq"/>
            <person name="Tenea G.N."/>
            <person name="Cifuentes V."/>
            <person name="Reyes P."/>
            <person name="Cevallos-Vallejos M."/>
        </authorList>
    </citation>
    <scope>NUCLEOTIDE SEQUENCE [LARGE SCALE GENOMIC DNA]</scope>
</reference>
<protein>
    <submittedName>
        <fullName evidence="6 7">Pre-mRNA-processing protein 40A</fullName>
    </submittedName>
</protein>
<keyword evidence="1" id="KW-0175">Coiled coil</keyword>
<reference evidence="6 7" key="2">
    <citation type="submission" date="2025-05" db="UniProtKB">
        <authorList>
            <consortium name="RefSeq"/>
        </authorList>
    </citation>
    <scope>IDENTIFICATION</scope>
    <source>
        <tissue evidence="6 7">Leaves</tissue>
    </source>
</reference>
<feature type="domain" description="FF" evidence="4">
    <location>
        <begin position="520"/>
        <end position="575"/>
    </location>
</feature>
<evidence type="ECO:0000256" key="2">
    <source>
        <dbReference type="SAM" id="MobiDB-lite"/>
    </source>
</evidence>
<dbReference type="InterPro" id="IPR001202">
    <property type="entry name" value="WW_dom"/>
</dbReference>
<accession>A0A6P6WDG7</accession>
<feature type="compositionally biased region" description="Basic residues" evidence="2">
    <location>
        <begin position="871"/>
        <end position="881"/>
    </location>
</feature>
<dbReference type="GO" id="GO:0003723">
    <property type="term" value="F:RNA binding"/>
    <property type="evidence" value="ECO:0007669"/>
    <property type="project" value="TreeGrafter"/>
</dbReference>
<dbReference type="InterPro" id="IPR036020">
    <property type="entry name" value="WW_dom_sf"/>
</dbReference>
<feature type="compositionally biased region" description="Basic and acidic residues" evidence="2">
    <location>
        <begin position="849"/>
        <end position="870"/>
    </location>
</feature>
<dbReference type="GeneID" id="113731544"/>
<dbReference type="Pfam" id="PF25432">
    <property type="entry name" value="FF_PRPF40A"/>
    <property type="match status" value="1"/>
</dbReference>
<feature type="region of interest" description="Disordered" evidence="2">
    <location>
        <begin position="849"/>
        <end position="1005"/>
    </location>
</feature>
<feature type="coiled-coil region" evidence="1">
    <location>
        <begin position="559"/>
        <end position="592"/>
    </location>
</feature>
<dbReference type="SMART" id="SM00441">
    <property type="entry name" value="FF"/>
    <property type="match status" value="4"/>
</dbReference>
<dbReference type="InterPro" id="IPR039726">
    <property type="entry name" value="Prp40-like"/>
</dbReference>
<feature type="compositionally biased region" description="Basic and acidic residues" evidence="2">
    <location>
        <begin position="509"/>
        <end position="523"/>
    </location>
</feature>
<feature type="domain" description="WW" evidence="3">
    <location>
        <begin position="250"/>
        <end position="283"/>
    </location>
</feature>
<feature type="compositionally biased region" description="Basic and acidic residues" evidence="2">
    <location>
        <begin position="937"/>
        <end position="965"/>
    </location>
</feature>
<feature type="domain" description="FF" evidence="4">
    <location>
        <begin position="588"/>
        <end position="642"/>
    </location>
</feature>
<gene>
    <name evidence="6 7" type="primary">LOC113731544</name>
</gene>
<proteinExistence type="predicted"/>
<feature type="domain" description="WW" evidence="3">
    <location>
        <begin position="215"/>
        <end position="242"/>
    </location>
</feature>
<evidence type="ECO:0000256" key="1">
    <source>
        <dbReference type="SAM" id="Coils"/>
    </source>
</evidence>
<dbReference type="Pfam" id="PF00397">
    <property type="entry name" value="WW"/>
    <property type="match status" value="2"/>
</dbReference>
<feature type="compositionally biased region" description="Basic and acidic residues" evidence="2">
    <location>
        <begin position="426"/>
        <end position="443"/>
    </location>
</feature>
<dbReference type="Pfam" id="PF01846">
    <property type="entry name" value="FF"/>
    <property type="match status" value="4"/>
</dbReference>
<feature type="domain" description="FF" evidence="4">
    <location>
        <begin position="660"/>
        <end position="723"/>
    </location>
</feature>
<dbReference type="Gene3D" id="2.20.70.10">
    <property type="match status" value="2"/>
</dbReference>
<feature type="region of interest" description="Disordered" evidence="2">
    <location>
        <begin position="295"/>
        <end position="317"/>
    </location>
</feature>
<dbReference type="SMART" id="SM00456">
    <property type="entry name" value="WW"/>
    <property type="match status" value="2"/>
</dbReference>
<dbReference type="SUPFAM" id="SSF81698">
    <property type="entry name" value="FF domain"/>
    <property type="match status" value="4"/>
</dbReference>
<dbReference type="PANTHER" id="PTHR11864">
    <property type="entry name" value="PRE-MRNA-PROCESSING PROTEIN PRP40"/>
    <property type="match status" value="1"/>
</dbReference>
<dbReference type="InterPro" id="IPR002713">
    <property type="entry name" value="FF_domain"/>
</dbReference>
<dbReference type="Proteomes" id="UP001652660">
    <property type="component" value="Chromosome 2c"/>
</dbReference>